<dbReference type="InterPro" id="IPR011009">
    <property type="entry name" value="Kinase-like_dom_sf"/>
</dbReference>
<dbReference type="OrthoDB" id="2968323at2759"/>
<dbReference type="Pfam" id="PF01636">
    <property type="entry name" value="APH"/>
    <property type="match status" value="1"/>
</dbReference>
<organism evidence="3 4">
    <name type="scientific">Xylaria multiplex</name>
    <dbReference type="NCBI Taxonomy" id="323545"/>
    <lineage>
        <taxon>Eukaryota</taxon>
        <taxon>Fungi</taxon>
        <taxon>Dikarya</taxon>
        <taxon>Ascomycota</taxon>
        <taxon>Pezizomycotina</taxon>
        <taxon>Sordariomycetes</taxon>
        <taxon>Xylariomycetidae</taxon>
        <taxon>Xylariales</taxon>
        <taxon>Xylariaceae</taxon>
        <taxon>Xylaria</taxon>
    </lineage>
</organism>
<feature type="domain" description="Aminoglycoside phosphotransferase" evidence="2">
    <location>
        <begin position="115"/>
        <end position="356"/>
    </location>
</feature>
<dbReference type="InterPro" id="IPR002575">
    <property type="entry name" value="Aminoglycoside_PTrfase"/>
</dbReference>
<dbReference type="EMBL" id="WUBL01000086">
    <property type="protein sequence ID" value="KAF2966566.1"/>
    <property type="molecule type" value="Genomic_DNA"/>
</dbReference>
<reference evidence="3 4" key="1">
    <citation type="submission" date="2019-12" db="EMBL/GenBank/DDBJ databases">
        <title>Draft genome sequence of the ascomycete Xylaria multiplex DSM 110363.</title>
        <authorList>
            <person name="Buettner E."/>
            <person name="Kellner H."/>
        </authorList>
    </citation>
    <scope>NUCLEOTIDE SEQUENCE [LARGE SCALE GENOMIC DNA]</scope>
    <source>
        <strain evidence="3 4">DSM 110363</strain>
    </source>
</reference>
<gene>
    <name evidence="3" type="ORF">GQX73_g7014</name>
</gene>
<evidence type="ECO:0000259" key="2">
    <source>
        <dbReference type="Pfam" id="PF01636"/>
    </source>
</evidence>
<comment type="caution">
    <text evidence="3">The sequence shown here is derived from an EMBL/GenBank/DDBJ whole genome shotgun (WGS) entry which is preliminary data.</text>
</comment>
<name>A0A7C8ILE2_9PEZI</name>
<evidence type="ECO:0000256" key="1">
    <source>
        <dbReference type="SAM" id="MobiDB-lite"/>
    </source>
</evidence>
<dbReference type="PANTHER" id="PTHR21310:SF13">
    <property type="entry name" value="AMINOGLYCOSIDE PHOSPHOTRANSFERASE DOMAIN-CONTAINING PROTEIN"/>
    <property type="match status" value="1"/>
</dbReference>
<dbReference type="InParanoid" id="A0A7C8ILE2"/>
<proteinExistence type="predicted"/>
<evidence type="ECO:0000313" key="3">
    <source>
        <dbReference type="EMBL" id="KAF2966566.1"/>
    </source>
</evidence>
<sequence length="481" mass="53648">MADNQEEEAQLRRSPSHDSLFGDASTDIEIDPDPSPAQSPLENTPANTTSPLVGVETRLGSSGVLPSCLGSDPMTGLSWVKDGLGIYPKWTTLPHIESIVTTLRLAMGSDQDYTVRFLHEGTLSKLYAVSTGGSAFVLRVCLPVNPGLKTETEVATLDWVSQHTSLPVPRVIAHDSSRDNPLGFEWILMSRVEGKSLSESWWSVSLGSKERLVKQIAAFSAEIFEQSFQDGIGGIYKAGGRAVENCSRGPFSSTCDWIQSRLRFVAADLASRLYHAVDENERETLQRMADLTRRIERLMPRFYPSPQPNPGGEREGTVINIGMTSTRTILSHDSLSLDNILVNDEGVFTGIVDWQCIICLPVHEACQFPAFLRQAYDKLAEPVIPSYLIGGVPHVAYFHALKRWEITRLRRLYVEEMTRRSPGFVDIWRDERGADLRDYEAAVQNCDNEFTIETVEEWVDAMEHGKDPIQLPKRLHECLAG</sequence>
<keyword evidence="4" id="KW-1185">Reference proteome</keyword>
<dbReference type="InterPro" id="IPR051678">
    <property type="entry name" value="AGP_Transferase"/>
</dbReference>
<protein>
    <recommendedName>
        <fullName evidence="2">Aminoglycoside phosphotransferase domain-containing protein</fullName>
    </recommendedName>
</protein>
<dbReference type="AlphaFoldDB" id="A0A7C8ILE2"/>
<dbReference type="SUPFAM" id="SSF56112">
    <property type="entry name" value="Protein kinase-like (PK-like)"/>
    <property type="match status" value="1"/>
</dbReference>
<evidence type="ECO:0000313" key="4">
    <source>
        <dbReference type="Proteomes" id="UP000481858"/>
    </source>
</evidence>
<dbReference type="PANTHER" id="PTHR21310">
    <property type="entry name" value="AMINOGLYCOSIDE PHOSPHOTRANSFERASE-RELATED-RELATED"/>
    <property type="match status" value="1"/>
</dbReference>
<accession>A0A7C8ILE2</accession>
<feature type="compositionally biased region" description="Polar residues" evidence="1">
    <location>
        <begin position="36"/>
        <end position="51"/>
    </location>
</feature>
<feature type="region of interest" description="Disordered" evidence="1">
    <location>
        <begin position="1"/>
        <end position="54"/>
    </location>
</feature>
<dbReference type="Proteomes" id="UP000481858">
    <property type="component" value="Unassembled WGS sequence"/>
</dbReference>